<dbReference type="EMBL" id="RPFW01000003">
    <property type="protein sequence ID" value="TVZ04589.1"/>
    <property type="molecule type" value="Genomic_DNA"/>
</dbReference>
<name>A0A6P2BZK5_9ACTN</name>
<proteinExistence type="predicted"/>
<accession>A0A6P2BZK5</accession>
<sequence length="96" mass="10295">MGDEAQQLKEEIVRTREHLGETVDQLVAKADLKSRAQAQAAELTGRARNAGADAAAKVREQVTATRAKTGTAPWMMAAGAVVLAVAALVVWQRRTR</sequence>
<dbReference type="Proteomes" id="UP000460272">
    <property type="component" value="Unassembled WGS sequence"/>
</dbReference>
<keyword evidence="3" id="KW-1185">Reference proteome</keyword>
<dbReference type="OrthoDB" id="3390335at2"/>
<evidence type="ECO:0000313" key="2">
    <source>
        <dbReference type="EMBL" id="TVZ04589.1"/>
    </source>
</evidence>
<keyword evidence="1" id="KW-0812">Transmembrane</keyword>
<evidence type="ECO:0000256" key="1">
    <source>
        <dbReference type="SAM" id="Phobius"/>
    </source>
</evidence>
<keyword evidence="1" id="KW-1133">Transmembrane helix</keyword>
<keyword evidence="1" id="KW-0472">Membrane</keyword>
<protein>
    <submittedName>
        <fullName evidence="2">DUF3618 domain-containing protein</fullName>
    </submittedName>
</protein>
<comment type="caution">
    <text evidence="2">The sequence shown here is derived from an EMBL/GenBank/DDBJ whole genome shotgun (WGS) entry which is preliminary data.</text>
</comment>
<dbReference type="AlphaFoldDB" id="A0A6P2BZK5"/>
<dbReference type="RefSeq" id="WP_145854690.1">
    <property type="nucleotide sequence ID" value="NZ_RPFW01000003.1"/>
</dbReference>
<dbReference type="Pfam" id="PF12277">
    <property type="entry name" value="DUF3618"/>
    <property type="match status" value="1"/>
</dbReference>
<evidence type="ECO:0000313" key="3">
    <source>
        <dbReference type="Proteomes" id="UP000460272"/>
    </source>
</evidence>
<organism evidence="2 3">
    <name type="scientific">Trebonia kvetii</name>
    <dbReference type="NCBI Taxonomy" id="2480626"/>
    <lineage>
        <taxon>Bacteria</taxon>
        <taxon>Bacillati</taxon>
        <taxon>Actinomycetota</taxon>
        <taxon>Actinomycetes</taxon>
        <taxon>Streptosporangiales</taxon>
        <taxon>Treboniaceae</taxon>
        <taxon>Trebonia</taxon>
    </lineage>
</organism>
<reference evidence="2 3" key="1">
    <citation type="submission" date="2018-11" db="EMBL/GenBank/DDBJ databases">
        <title>Trebonia kvetii gen.nov., sp.nov., a novel acidophilic actinobacterium, and proposal of the new actinobacterial family Treboniaceae fam. nov.</title>
        <authorList>
            <person name="Rapoport D."/>
            <person name="Sagova-Mareckova M."/>
            <person name="Sedlacek I."/>
            <person name="Provaznik J."/>
            <person name="Kralova S."/>
            <person name="Pavlinic D."/>
            <person name="Benes V."/>
            <person name="Kopecky J."/>
        </authorList>
    </citation>
    <scope>NUCLEOTIDE SEQUENCE [LARGE SCALE GENOMIC DNA]</scope>
    <source>
        <strain evidence="2 3">15Tr583</strain>
    </source>
</reference>
<gene>
    <name evidence="2" type="ORF">EAS64_19765</name>
</gene>
<feature type="transmembrane region" description="Helical" evidence="1">
    <location>
        <begin position="72"/>
        <end position="91"/>
    </location>
</feature>
<dbReference type="InterPro" id="IPR022062">
    <property type="entry name" value="DUF3618"/>
</dbReference>